<evidence type="ECO:0000313" key="1">
    <source>
        <dbReference type="EMBL" id="KAK9201605.1"/>
    </source>
</evidence>
<comment type="caution">
    <text evidence="1">The sequence shown here is derived from an EMBL/GenBank/DDBJ whole genome shotgun (WGS) entry which is preliminary data.</text>
</comment>
<name>A0AAP0QNZ0_9ROSI</name>
<evidence type="ECO:0000313" key="2">
    <source>
        <dbReference type="Proteomes" id="UP001428341"/>
    </source>
</evidence>
<accession>A0AAP0QNZ0</accession>
<sequence length="155" mass="17793">MPVLILCLREKAHMRSPSSSLYKTTAHIEGSKRTMKLDYRTFCLCYFRHQDTITGNFVVTTDHELFWNFDHPGIDFTVTCPDGSIVRALKGTSGDKSIVMSFNLNVYWVSDYTESWNRARIMHDSSLYFVMPASAKLKISQEAILNKAMLIVLEK</sequence>
<reference evidence="1 2" key="1">
    <citation type="submission" date="2024-05" db="EMBL/GenBank/DDBJ databases">
        <title>Haplotype-resolved chromosome-level genome assembly of Huyou (Citrus changshanensis).</title>
        <authorList>
            <person name="Miao C."/>
            <person name="Chen W."/>
            <person name="Wu Y."/>
            <person name="Wang L."/>
            <person name="Zhao S."/>
            <person name="Grierson D."/>
            <person name="Xu C."/>
            <person name="Chen K."/>
        </authorList>
    </citation>
    <scope>NUCLEOTIDE SEQUENCE [LARGE SCALE GENOMIC DNA]</scope>
    <source>
        <strain evidence="1">01-14</strain>
        <tissue evidence="1">Leaf</tissue>
    </source>
</reference>
<organism evidence="1 2">
    <name type="scientific">Citrus x changshan-huyou</name>
    <dbReference type="NCBI Taxonomy" id="2935761"/>
    <lineage>
        <taxon>Eukaryota</taxon>
        <taxon>Viridiplantae</taxon>
        <taxon>Streptophyta</taxon>
        <taxon>Embryophyta</taxon>
        <taxon>Tracheophyta</taxon>
        <taxon>Spermatophyta</taxon>
        <taxon>Magnoliopsida</taxon>
        <taxon>eudicotyledons</taxon>
        <taxon>Gunneridae</taxon>
        <taxon>Pentapetalae</taxon>
        <taxon>rosids</taxon>
        <taxon>malvids</taxon>
        <taxon>Sapindales</taxon>
        <taxon>Rutaceae</taxon>
        <taxon>Aurantioideae</taxon>
        <taxon>Citrus</taxon>
    </lineage>
</organism>
<dbReference type="Proteomes" id="UP001428341">
    <property type="component" value="Unassembled WGS sequence"/>
</dbReference>
<proteinExistence type="predicted"/>
<gene>
    <name evidence="1" type="ORF">WN944_016811</name>
</gene>
<dbReference type="EMBL" id="JBCGBO010000005">
    <property type="protein sequence ID" value="KAK9201605.1"/>
    <property type="molecule type" value="Genomic_DNA"/>
</dbReference>
<dbReference type="AlphaFoldDB" id="A0AAP0QNZ0"/>
<protein>
    <submittedName>
        <fullName evidence="1">Uncharacterized protein</fullName>
    </submittedName>
</protein>
<keyword evidence="2" id="KW-1185">Reference proteome</keyword>